<reference evidence="2 3" key="1">
    <citation type="journal article" date="2017" name="ISME J.">
        <title>An acid-tolerant ammonia-oxidizing ?-proteobacterium from soil.</title>
        <authorList>
            <person name="Hayatsu M."/>
            <person name="Tago K."/>
            <person name="Uchiyama I."/>
            <person name="Toyoda A."/>
            <person name="Wang Y."/>
            <person name="Shimomura Y."/>
            <person name="Okubo T."/>
            <person name="Kurisu F."/>
            <person name="Hirono Y."/>
            <person name="Nonaka K."/>
            <person name="Akiyama H."/>
            <person name="Itoh T."/>
            <person name="Takami H."/>
        </authorList>
    </citation>
    <scope>NUCLEOTIDE SEQUENCE [LARGE SCALE GENOMIC DNA]</scope>
    <source>
        <strain evidence="2 3">TAO100</strain>
    </source>
</reference>
<dbReference type="Pfam" id="PF04185">
    <property type="entry name" value="Phosphoesterase"/>
    <property type="match status" value="1"/>
</dbReference>
<dbReference type="KEGG" id="ntt:TAO_1633"/>
<organism evidence="2 3">
    <name type="scientific">Candidatus Nitrosoglobus terrae</name>
    <dbReference type="NCBI Taxonomy" id="1630141"/>
    <lineage>
        <taxon>Bacteria</taxon>
        <taxon>Pseudomonadati</taxon>
        <taxon>Pseudomonadota</taxon>
        <taxon>Gammaproteobacteria</taxon>
        <taxon>Chromatiales</taxon>
        <taxon>Chromatiaceae</taxon>
        <taxon>Candidatus Nitrosoglobus</taxon>
    </lineage>
</organism>
<evidence type="ECO:0000313" key="3">
    <source>
        <dbReference type="Proteomes" id="UP000243679"/>
    </source>
</evidence>
<dbReference type="PANTHER" id="PTHR31956">
    <property type="entry name" value="NON-SPECIFIC PHOSPHOLIPASE C4-RELATED"/>
    <property type="match status" value="1"/>
</dbReference>
<dbReference type="AlphaFoldDB" id="A0A1Q2SPH3"/>
<keyword evidence="3" id="KW-1185">Reference proteome</keyword>
<protein>
    <submittedName>
        <fullName evidence="2">Phospholipase C</fullName>
    </submittedName>
</protein>
<name>A0A1Q2SPH3_9GAMM</name>
<dbReference type="InterPro" id="IPR017850">
    <property type="entry name" value="Alkaline_phosphatase_core_sf"/>
</dbReference>
<proteinExistence type="predicted"/>
<dbReference type="PANTHER" id="PTHR31956:SF1">
    <property type="entry name" value="NON-SPECIFIC PHOSPHOLIPASE C1"/>
    <property type="match status" value="1"/>
</dbReference>
<evidence type="ECO:0000256" key="1">
    <source>
        <dbReference type="ARBA" id="ARBA00022801"/>
    </source>
</evidence>
<accession>A0A1Q2SPH3</accession>
<sequence>MEGRFVNILDQIQTIVIVMMENRSFDHVLGHLSMAQYGNRKDIIGLINPETNPDYTNFLDSQGYQPFHLKDGPLPSDLPHSRDLVAVQLAKKDGQFTMRGFVDAYYQQTKRKVDVHLPMGFHTPEDVPISNFFANQYAVCDHWFAPIPTSTQPNRSVAYSGYALIDDTKAQMIPLVPGSFFFDWLSAHKVRWRNYHCGFSLFTLFDRLEDVLGPNFRSFKDLSADWESESLAAAPEVIFIEPEYTDSPIHFEQIPNDNHPPTSIGPGEHFLRDIYTILTHNPTKWQRTLLIVTYDEHGGFFDHIPPLTIPTPVPPKALYSVGFESTGPRVPAFVISPWIPPSMVFKGVLDHTSILQLLSEKFAGTPDYNEEVKRRKDLGIQSVSQVLIQAGLAQPRADIPASPQNTIFNATVPVSVPTPQTDNQRAFAAAAKRLLAHDYQQAVKKFPGITHLFEEM</sequence>
<dbReference type="GO" id="GO:0009395">
    <property type="term" value="P:phospholipid catabolic process"/>
    <property type="evidence" value="ECO:0007669"/>
    <property type="project" value="TreeGrafter"/>
</dbReference>
<keyword evidence="1" id="KW-0378">Hydrolase</keyword>
<dbReference type="EMBL" id="AP014836">
    <property type="protein sequence ID" value="BAW81003.1"/>
    <property type="molecule type" value="Genomic_DNA"/>
</dbReference>
<dbReference type="GO" id="GO:0042578">
    <property type="term" value="F:phosphoric ester hydrolase activity"/>
    <property type="evidence" value="ECO:0007669"/>
    <property type="project" value="UniProtKB-ARBA"/>
</dbReference>
<dbReference type="InterPro" id="IPR007312">
    <property type="entry name" value="Phosphoesterase"/>
</dbReference>
<gene>
    <name evidence="2" type="ORF">TAO_1633</name>
</gene>
<dbReference type="Gene3D" id="3.40.720.10">
    <property type="entry name" value="Alkaline Phosphatase, subunit A"/>
    <property type="match status" value="2"/>
</dbReference>
<evidence type="ECO:0000313" key="2">
    <source>
        <dbReference type="EMBL" id="BAW81003.1"/>
    </source>
</evidence>
<dbReference type="Proteomes" id="UP000243679">
    <property type="component" value="Chromosome"/>
</dbReference>